<feature type="non-terminal residue" evidence="2">
    <location>
        <position position="188"/>
    </location>
</feature>
<name>A0AAD4JV14_9MUSC</name>
<keyword evidence="3" id="KW-1185">Reference proteome</keyword>
<feature type="non-terminal residue" evidence="2">
    <location>
        <position position="1"/>
    </location>
</feature>
<dbReference type="InterPro" id="IPR057670">
    <property type="entry name" value="SH3_retrovirus"/>
</dbReference>
<accession>A0AAD4JV14</accession>
<feature type="domain" description="Retroviral polymerase SH3-like" evidence="1">
    <location>
        <begin position="1"/>
        <end position="40"/>
    </location>
</feature>
<evidence type="ECO:0000259" key="1">
    <source>
        <dbReference type="Pfam" id="PF25597"/>
    </source>
</evidence>
<organism evidence="2 3">
    <name type="scientific">Drosophila rubida</name>
    <dbReference type="NCBI Taxonomy" id="30044"/>
    <lineage>
        <taxon>Eukaryota</taxon>
        <taxon>Metazoa</taxon>
        <taxon>Ecdysozoa</taxon>
        <taxon>Arthropoda</taxon>
        <taxon>Hexapoda</taxon>
        <taxon>Insecta</taxon>
        <taxon>Pterygota</taxon>
        <taxon>Neoptera</taxon>
        <taxon>Endopterygota</taxon>
        <taxon>Diptera</taxon>
        <taxon>Brachycera</taxon>
        <taxon>Muscomorpha</taxon>
        <taxon>Ephydroidea</taxon>
        <taxon>Drosophilidae</taxon>
        <taxon>Drosophila</taxon>
    </lineage>
</organism>
<dbReference type="EMBL" id="JAJJHW010003409">
    <property type="protein sequence ID" value="KAH8359946.1"/>
    <property type="molecule type" value="Genomic_DNA"/>
</dbReference>
<sequence length="188" mass="21577">KSSKAILVGYEPNGFRLWDLKSRKFIVARDVIVDEKNMSSNIEIKDSVIDSNVLNESKDDENSDQINVLNESKDGKGLDQMNILNESKNNEICKIPEKQLNVPNESKDCCDKITDQNDKINNIESNEFNDEHFRNESTEGYSETLKINEQINKMSTSLEKVSDMNKNLEVRKSERLKGKPMPSYRLLS</sequence>
<evidence type="ECO:0000313" key="2">
    <source>
        <dbReference type="EMBL" id="KAH8359946.1"/>
    </source>
</evidence>
<dbReference type="Pfam" id="PF25597">
    <property type="entry name" value="SH3_retrovirus"/>
    <property type="match status" value="1"/>
</dbReference>
<proteinExistence type="predicted"/>
<reference evidence="2" key="1">
    <citation type="journal article" date="2021" name="Mol. Ecol. Resour.">
        <title>Phylogenomic analyses of the genus Drosophila reveals genomic signals of climate adaptation.</title>
        <authorList>
            <person name="Li F."/>
            <person name="Rane R.V."/>
            <person name="Luria V."/>
            <person name="Xiong Z."/>
            <person name="Chen J."/>
            <person name="Li Z."/>
            <person name="Catullo R.A."/>
            <person name="Griffin P.C."/>
            <person name="Schiffer M."/>
            <person name="Pearce S."/>
            <person name="Lee S.F."/>
            <person name="McElroy K."/>
            <person name="Stocker A."/>
            <person name="Shirriffs J."/>
            <person name="Cockerell F."/>
            <person name="Coppin C."/>
            <person name="Sgro C.M."/>
            <person name="Karger A."/>
            <person name="Cain J.W."/>
            <person name="Weber J.A."/>
            <person name="Santpere G."/>
            <person name="Kirschner M.W."/>
            <person name="Hoffmann A.A."/>
            <person name="Oakeshott J.G."/>
            <person name="Zhang G."/>
        </authorList>
    </citation>
    <scope>NUCLEOTIDE SEQUENCE</scope>
    <source>
        <strain evidence="2">BGI-SZ-2011g</strain>
    </source>
</reference>
<comment type="caution">
    <text evidence="2">The sequence shown here is derived from an EMBL/GenBank/DDBJ whole genome shotgun (WGS) entry which is preliminary data.</text>
</comment>
<evidence type="ECO:0000313" key="3">
    <source>
        <dbReference type="Proteomes" id="UP001200034"/>
    </source>
</evidence>
<protein>
    <recommendedName>
        <fullName evidence="1">Retroviral polymerase SH3-like domain-containing protein</fullName>
    </recommendedName>
</protein>
<dbReference type="Proteomes" id="UP001200034">
    <property type="component" value="Unassembled WGS sequence"/>
</dbReference>
<gene>
    <name evidence="2" type="ORF">KR093_009750</name>
</gene>
<dbReference type="AlphaFoldDB" id="A0AAD4JV14"/>